<evidence type="ECO:0000313" key="1">
    <source>
        <dbReference type="EMBL" id="RDG35416.1"/>
    </source>
</evidence>
<reference evidence="1 2" key="1">
    <citation type="submission" date="2018-07" db="EMBL/GenBank/DDBJ databases">
        <title>Streptomyces species from bats.</title>
        <authorList>
            <person name="Dunlap C."/>
        </authorList>
    </citation>
    <scope>NUCLEOTIDE SEQUENCE [LARGE SCALE GENOMIC DNA]</scope>
    <source>
        <strain evidence="1 2">AC230</strain>
    </source>
</reference>
<protein>
    <recommendedName>
        <fullName evidence="3">ATP-grasp fold RimK-type domain-containing protein</fullName>
    </recommendedName>
</protein>
<keyword evidence="2" id="KW-1185">Reference proteome</keyword>
<dbReference type="Proteomes" id="UP000253741">
    <property type="component" value="Unassembled WGS sequence"/>
</dbReference>
<gene>
    <name evidence="1" type="ORF">DVH02_25470</name>
</gene>
<accession>A0A370B6P1</accession>
<name>A0A370B6P1_9ACTN</name>
<dbReference type="OrthoDB" id="9794735at2"/>
<dbReference type="EMBL" id="QQNA01000224">
    <property type="protein sequence ID" value="RDG35416.1"/>
    <property type="molecule type" value="Genomic_DNA"/>
</dbReference>
<evidence type="ECO:0008006" key="3">
    <source>
        <dbReference type="Google" id="ProtNLM"/>
    </source>
</evidence>
<sequence length="145" mass="16041">MAHAAAPSAIAAPKEWDDPRIALTAHLFQQEITDRAYEVRATVVDQRLFAAAIHAPAGHEGPDWRRDSDAFTHTPLVLPGNIEDRVREMMRRLGLVFAALDFIVDTHGTHHLVDVNAGGQWAWIDSTREPITDAIADLLQKGHTP</sequence>
<comment type="caution">
    <text evidence="1">The sequence shown here is derived from an EMBL/GenBank/DDBJ whole genome shotgun (WGS) entry which is preliminary data.</text>
</comment>
<dbReference type="SUPFAM" id="SSF56059">
    <property type="entry name" value="Glutathione synthetase ATP-binding domain-like"/>
    <property type="match status" value="1"/>
</dbReference>
<dbReference type="AlphaFoldDB" id="A0A370B6P1"/>
<proteinExistence type="predicted"/>
<dbReference type="RefSeq" id="WP_114626190.1">
    <property type="nucleotide sequence ID" value="NZ_QQNA01000224.1"/>
</dbReference>
<dbReference type="Gene3D" id="3.30.470.20">
    <property type="entry name" value="ATP-grasp fold, B domain"/>
    <property type="match status" value="1"/>
</dbReference>
<evidence type="ECO:0000313" key="2">
    <source>
        <dbReference type="Proteomes" id="UP000253741"/>
    </source>
</evidence>
<organism evidence="1 2">
    <name type="scientific">Streptomyces corynorhini</name>
    <dbReference type="NCBI Taxonomy" id="2282652"/>
    <lineage>
        <taxon>Bacteria</taxon>
        <taxon>Bacillati</taxon>
        <taxon>Actinomycetota</taxon>
        <taxon>Actinomycetes</taxon>
        <taxon>Kitasatosporales</taxon>
        <taxon>Streptomycetaceae</taxon>
        <taxon>Streptomyces</taxon>
    </lineage>
</organism>